<gene>
    <name evidence="2" type="ORF">NCTC12967_02173</name>
</gene>
<sequence length="136" mass="15241">MAGCRDQLAFLWGGGVPHQNLVPITGESRAETISGHQTRTGSMYHGCCGRAGSCNSKPYWFLLLILCLCLFWFVCVRVRHDGFLSLPRAVRGLVVLGDDLFDERVTKGGHQIGSYFWFGVLSQKRHMRYSGFLGKK</sequence>
<dbReference type="AlphaFoldDB" id="A0A448N0C6"/>
<proteinExistence type="predicted"/>
<name>A0A448N0C6_9ACTN</name>
<organism evidence="2 3">
    <name type="scientific">Arachnia propionica</name>
    <dbReference type="NCBI Taxonomy" id="1750"/>
    <lineage>
        <taxon>Bacteria</taxon>
        <taxon>Bacillati</taxon>
        <taxon>Actinomycetota</taxon>
        <taxon>Actinomycetes</taxon>
        <taxon>Propionibacteriales</taxon>
        <taxon>Propionibacteriaceae</taxon>
        <taxon>Arachnia</taxon>
    </lineage>
</organism>
<feature type="transmembrane region" description="Helical" evidence="1">
    <location>
        <begin position="59"/>
        <end position="78"/>
    </location>
</feature>
<dbReference type="EMBL" id="LR134406">
    <property type="protein sequence ID" value="VEH70867.1"/>
    <property type="molecule type" value="Genomic_DNA"/>
</dbReference>
<keyword evidence="1" id="KW-0812">Transmembrane</keyword>
<evidence type="ECO:0000313" key="3">
    <source>
        <dbReference type="Proteomes" id="UP000273044"/>
    </source>
</evidence>
<keyword evidence="3" id="KW-1185">Reference proteome</keyword>
<evidence type="ECO:0000313" key="2">
    <source>
        <dbReference type="EMBL" id="VEH70867.1"/>
    </source>
</evidence>
<protein>
    <submittedName>
        <fullName evidence="2">Uncharacterized protein</fullName>
    </submittedName>
</protein>
<keyword evidence="1" id="KW-1133">Transmembrane helix</keyword>
<evidence type="ECO:0000256" key="1">
    <source>
        <dbReference type="SAM" id="Phobius"/>
    </source>
</evidence>
<accession>A0A448N0C6</accession>
<reference evidence="2 3" key="1">
    <citation type="submission" date="2018-12" db="EMBL/GenBank/DDBJ databases">
        <authorList>
            <consortium name="Pathogen Informatics"/>
        </authorList>
    </citation>
    <scope>NUCLEOTIDE SEQUENCE [LARGE SCALE GENOMIC DNA]</scope>
    <source>
        <strain evidence="2 3">NCTC12967</strain>
    </source>
</reference>
<keyword evidence="1" id="KW-0472">Membrane</keyword>
<dbReference type="Proteomes" id="UP000273044">
    <property type="component" value="Chromosome"/>
</dbReference>